<dbReference type="EMBL" id="MU394438">
    <property type="protein sequence ID" value="KAI6080509.1"/>
    <property type="molecule type" value="Genomic_DNA"/>
</dbReference>
<sequence length="446" mass="49438">MSKDGTMSKEDIYTATRHLRRILSSERAVFAIGGIISSAEPSSLSAPKGFLPSPTSASYPVVTISWKNLDDYRTCNTVSLPLLGDDGQEEFKGLVRDHHQGHVSEFIVNFSPYDYGIADAVGRLLCPSHRYGFLKQQEVKAQLSSLDICNSGRTKTLCFDAEPRSDEDFGRLLVCLPCKHKGGTLTLLRQENIDDTEVLELDWAKESGSRRIQWAAFLNPTDVSQSRVTSGHSVVLTYTLRRTSYGIGDAPVPLPILDVTMHSWYRKVEKALSKLQSLDQAGIALGYSCTGNYSSPLINLSHSAGGSLKGFLMGGDLLVYHIFATLTRDVRTLIAPDEPPVIRRPPESAAVVRPRPIVIPDSQEATQDKDNGDDEEETQDATDLPRPDLPETVWWLNYPPWPPSWDCPHRTIIVATLAPQAKRRHPTPVPAIPTTATKRRRLLEDN</sequence>
<organism evidence="1 2">
    <name type="scientific">Hypoxylon rubiginosum</name>
    <dbReference type="NCBI Taxonomy" id="110542"/>
    <lineage>
        <taxon>Eukaryota</taxon>
        <taxon>Fungi</taxon>
        <taxon>Dikarya</taxon>
        <taxon>Ascomycota</taxon>
        <taxon>Pezizomycotina</taxon>
        <taxon>Sordariomycetes</taxon>
        <taxon>Xylariomycetidae</taxon>
        <taxon>Xylariales</taxon>
        <taxon>Hypoxylaceae</taxon>
        <taxon>Hypoxylon</taxon>
    </lineage>
</organism>
<gene>
    <name evidence="1" type="ORF">F4821DRAFT_55223</name>
</gene>
<reference evidence="1 2" key="1">
    <citation type="journal article" date="2022" name="New Phytol.">
        <title>Ecological generalism drives hyperdiversity of secondary metabolite gene clusters in xylarialean endophytes.</title>
        <authorList>
            <person name="Franco M.E.E."/>
            <person name="Wisecaver J.H."/>
            <person name="Arnold A.E."/>
            <person name="Ju Y.M."/>
            <person name="Slot J.C."/>
            <person name="Ahrendt S."/>
            <person name="Moore L.P."/>
            <person name="Eastman K.E."/>
            <person name="Scott K."/>
            <person name="Konkel Z."/>
            <person name="Mondo S.J."/>
            <person name="Kuo A."/>
            <person name="Hayes R.D."/>
            <person name="Haridas S."/>
            <person name="Andreopoulos B."/>
            <person name="Riley R."/>
            <person name="LaButti K."/>
            <person name="Pangilinan J."/>
            <person name="Lipzen A."/>
            <person name="Amirebrahimi M."/>
            <person name="Yan J."/>
            <person name="Adam C."/>
            <person name="Keymanesh K."/>
            <person name="Ng V."/>
            <person name="Louie K."/>
            <person name="Northen T."/>
            <person name="Drula E."/>
            <person name="Henrissat B."/>
            <person name="Hsieh H.M."/>
            <person name="Youens-Clark K."/>
            <person name="Lutzoni F."/>
            <person name="Miadlikowska J."/>
            <person name="Eastwood D.C."/>
            <person name="Hamelin R.C."/>
            <person name="Grigoriev I.V."/>
            <person name="U'Ren J.M."/>
        </authorList>
    </citation>
    <scope>NUCLEOTIDE SEQUENCE [LARGE SCALE GENOMIC DNA]</scope>
    <source>
        <strain evidence="1 2">ER1909</strain>
    </source>
</reference>
<protein>
    <submittedName>
        <fullName evidence="1">Uncharacterized protein</fullName>
    </submittedName>
</protein>
<evidence type="ECO:0000313" key="1">
    <source>
        <dbReference type="EMBL" id="KAI6080509.1"/>
    </source>
</evidence>
<name>A0ACC0CJB2_9PEZI</name>
<accession>A0ACC0CJB2</accession>
<evidence type="ECO:0000313" key="2">
    <source>
        <dbReference type="Proteomes" id="UP001497680"/>
    </source>
</evidence>
<dbReference type="Proteomes" id="UP001497680">
    <property type="component" value="Unassembled WGS sequence"/>
</dbReference>
<comment type="caution">
    <text evidence="1">The sequence shown here is derived from an EMBL/GenBank/DDBJ whole genome shotgun (WGS) entry which is preliminary data.</text>
</comment>
<keyword evidence="2" id="KW-1185">Reference proteome</keyword>
<proteinExistence type="predicted"/>